<dbReference type="PROSITE" id="PS52016">
    <property type="entry name" value="TONB_DEPENDENT_REC_3"/>
    <property type="match status" value="1"/>
</dbReference>
<evidence type="ECO:0000313" key="10">
    <source>
        <dbReference type="EMBL" id="QHT69270.1"/>
    </source>
</evidence>
<keyword evidence="5 7" id="KW-0472">Membrane</keyword>
<dbReference type="Pfam" id="PF07715">
    <property type="entry name" value="Plug"/>
    <property type="match status" value="1"/>
</dbReference>
<feature type="signal peptide" evidence="8">
    <location>
        <begin position="1"/>
        <end position="20"/>
    </location>
</feature>
<evidence type="ECO:0000256" key="2">
    <source>
        <dbReference type="ARBA" id="ARBA00022448"/>
    </source>
</evidence>
<dbReference type="AlphaFoldDB" id="A0A6C0GNR9"/>
<comment type="similarity">
    <text evidence="7">Belongs to the TonB-dependent receptor family.</text>
</comment>
<keyword evidence="8" id="KW-0732">Signal</keyword>
<dbReference type="Pfam" id="PF13715">
    <property type="entry name" value="CarbopepD_reg_2"/>
    <property type="match status" value="1"/>
</dbReference>
<dbReference type="Gene3D" id="2.40.170.20">
    <property type="entry name" value="TonB-dependent receptor, beta-barrel domain"/>
    <property type="match status" value="1"/>
</dbReference>
<dbReference type="GO" id="GO:0015344">
    <property type="term" value="F:siderophore uptake transmembrane transporter activity"/>
    <property type="evidence" value="ECO:0007669"/>
    <property type="project" value="TreeGrafter"/>
</dbReference>
<dbReference type="SUPFAM" id="SSF49464">
    <property type="entry name" value="Carboxypeptidase regulatory domain-like"/>
    <property type="match status" value="1"/>
</dbReference>
<keyword evidence="2 7" id="KW-0813">Transport</keyword>
<dbReference type="GO" id="GO:0044718">
    <property type="term" value="P:siderophore transmembrane transport"/>
    <property type="evidence" value="ECO:0007669"/>
    <property type="project" value="TreeGrafter"/>
</dbReference>
<reference evidence="10 11" key="1">
    <citation type="submission" date="2020-01" db="EMBL/GenBank/DDBJ databases">
        <authorList>
            <person name="Kim M.K."/>
        </authorList>
    </citation>
    <scope>NUCLEOTIDE SEQUENCE [LARGE SCALE GENOMIC DNA]</scope>
    <source>
        <strain evidence="10 11">172606-1</strain>
    </source>
</reference>
<keyword evidence="10" id="KW-0675">Receptor</keyword>
<keyword evidence="4 7" id="KW-0812">Transmembrane</keyword>
<evidence type="ECO:0000256" key="8">
    <source>
        <dbReference type="SAM" id="SignalP"/>
    </source>
</evidence>
<dbReference type="InterPro" id="IPR037066">
    <property type="entry name" value="Plug_dom_sf"/>
</dbReference>
<sequence length="763" mass="84784">MKKYTFLFLGFLYLCFNVHAQTIITGKVLDAQTQEPVEAAQLYTPNLILLGTTNAEGNFEIRTDTLISSFTVNSLGYTPQTIQIKAGQTYIEIRLQESIRTLNEVVVTGYETNRKLIETAGSIALLSNVDLQRFSNTSLLPAVNTVPGVRMEERSPGSYRLSIRGSLIRAPFGVRNVKVYWNDIPFTDPGGNTYLNLMDFNAIQNMEIIKGPAGSIYGAGTGGTVLLQSLAKGENKPGVQVSGIVGSYGLKGLQTLVQTDGDTPLVAGYSRLESDGYREQSAMRRDMFHFYYQPFKSEKRTIQVSGFYSDLYYQTPGGLTRAQFQQNPRLSRPAAGPNRSSIEQKAAIYNKTFFVGASQQYTFNSKFSNSTSIYATSGKFENPFISNYERRAEQGFGGRTKFAYVQDLGNTTIKYTAGAEFQTYFASDRVYGNNLGQPDTLQFDDEIGATQYFIFAQAELELPHDIVLTAGASYNRLTYNLLRLSGVPPFQQQDRKFSPVVSPRIALLKNWHDRFALHGSIGFGYSPPAITEVRPSEATFNTGLKPEIGVNYELGFRGSLLQNRYSFDLTGFSLQLRETIVRRSTDSGAEYFINAGATSQKGIELANSFALVNNPAQIISGVRLLLNYTFNDFKYKNYQQNTTDFSGKKIAGVAPNIVVAGIDVQSKPGFYANITYTYTDIIPLNDANSENAVDYTLLSGRIGWKKQFNLVELQAYAGIDNALNTRYSLGNDLNAFGNRFFNPAADRNYYGGVSVKYLFKARD</sequence>
<dbReference type="EMBL" id="CP048222">
    <property type="protein sequence ID" value="QHT69270.1"/>
    <property type="molecule type" value="Genomic_DNA"/>
</dbReference>
<keyword evidence="11" id="KW-1185">Reference proteome</keyword>
<evidence type="ECO:0000256" key="6">
    <source>
        <dbReference type="ARBA" id="ARBA00023237"/>
    </source>
</evidence>
<dbReference type="InterPro" id="IPR039426">
    <property type="entry name" value="TonB-dep_rcpt-like"/>
</dbReference>
<protein>
    <submittedName>
        <fullName evidence="10">TonB-dependent receptor plug domain-containing protein</fullName>
    </submittedName>
</protein>
<dbReference type="InterPro" id="IPR012910">
    <property type="entry name" value="Plug_dom"/>
</dbReference>
<dbReference type="Proteomes" id="UP000480178">
    <property type="component" value="Chromosome"/>
</dbReference>
<evidence type="ECO:0000256" key="5">
    <source>
        <dbReference type="ARBA" id="ARBA00023136"/>
    </source>
</evidence>
<accession>A0A6C0GNR9</accession>
<evidence type="ECO:0000313" key="11">
    <source>
        <dbReference type="Proteomes" id="UP000480178"/>
    </source>
</evidence>
<dbReference type="PANTHER" id="PTHR30069">
    <property type="entry name" value="TONB-DEPENDENT OUTER MEMBRANE RECEPTOR"/>
    <property type="match status" value="1"/>
</dbReference>
<comment type="subcellular location">
    <subcellularLocation>
        <location evidence="1 7">Cell outer membrane</location>
        <topology evidence="1 7">Multi-pass membrane protein</topology>
    </subcellularLocation>
</comment>
<feature type="domain" description="TonB-dependent receptor plug" evidence="9">
    <location>
        <begin position="116"/>
        <end position="224"/>
    </location>
</feature>
<dbReference type="KEGG" id="rhoz:GXP67_22845"/>
<dbReference type="GO" id="GO:0009279">
    <property type="term" value="C:cell outer membrane"/>
    <property type="evidence" value="ECO:0007669"/>
    <property type="project" value="UniProtKB-SubCell"/>
</dbReference>
<dbReference type="SUPFAM" id="SSF56935">
    <property type="entry name" value="Porins"/>
    <property type="match status" value="1"/>
</dbReference>
<keyword evidence="3 7" id="KW-1134">Transmembrane beta strand</keyword>
<feature type="chain" id="PRO_5025510504" evidence="8">
    <location>
        <begin position="21"/>
        <end position="763"/>
    </location>
</feature>
<dbReference type="Gene3D" id="2.60.40.1120">
    <property type="entry name" value="Carboxypeptidase-like, regulatory domain"/>
    <property type="match status" value="1"/>
</dbReference>
<dbReference type="InterPro" id="IPR008969">
    <property type="entry name" value="CarboxyPept-like_regulatory"/>
</dbReference>
<dbReference type="PANTHER" id="PTHR30069:SF28">
    <property type="entry name" value="TONB-DEPENDENT RECEPTOR YNCD-RELATED"/>
    <property type="match status" value="1"/>
</dbReference>
<keyword evidence="6 7" id="KW-0998">Cell outer membrane</keyword>
<name>A0A6C0GNR9_9BACT</name>
<proteinExistence type="inferred from homology"/>
<evidence type="ECO:0000256" key="3">
    <source>
        <dbReference type="ARBA" id="ARBA00022452"/>
    </source>
</evidence>
<organism evidence="10 11">
    <name type="scientific">Rhodocytophaga rosea</name>
    <dbReference type="NCBI Taxonomy" id="2704465"/>
    <lineage>
        <taxon>Bacteria</taxon>
        <taxon>Pseudomonadati</taxon>
        <taxon>Bacteroidota</taxon>
        <taxon>Cytophagia</taxon>
        <taxon>Cytophagales</taxon>
        <taxon>Rhodocytophagaceae</taxon>
        <taxon>Rhodocytophaga</taxon>
    </lineage>
</organism>
<evidence type="ECO:0000256" key="1">
    <source>
        <dbReference type="ARBA" id="ARBA00004571"/>
    </source>
</evidence>
<evidence type="ECO:0000256" key="7">
    <source>
        <dbReference type="PROSITE-ProRule" id="PRU01360"/>
    </source>
</evidence>
<dbReference type="Gene3D" id="2.170.130.10">
    <property type="entry name" value="TonB-dependent receptor, plug domain"/>
    <property type="match status" value="1"/>
</dbReference>
<dbReference type="RefSeq" id="WP_162445259.1">
    <property type="nucleotide sequence ID" value="NZ_CP048222.1"/>
</dbReference>
<evidence type="ECO:0000256" key="4">
    <source>
        <dbReference type="ARBA" id="ARBA00022692"/>
    </source>
</evidence>
<gene>
    <name evidence="10" type="ORF">GXP67_22845</name>
</gene>
<dbReference type="InterPro" id="IPR036942">
    <property type="entry name" value="Beta-barrel_TonB_sf"/>
</dbReference>
<evidence type="ECO:0000259" key="9">
    <source>
        <dbReference type="Pfam" id="PF07715"/>
    </source>
</evidence>